<keyword evidence="1" id="KW-1133">Transmembrane helix</keyword>
<dbReference type="Pfam" id="PF20231">
    <property type="entry name" value="DUF6589"/>
    <property type="match status" value="1"/>
</dbReference>
<gene>
    <name evidence="3" type="ORF">BT96DRAFT_1001341</name>
</gene>
<keyword evidence="1" id="KW-0812">Transmembrane</keyword>
<protein>
    <recommendedName>
        <fullName evidence="2">DUF6589 domain-containing protein</fullName>
    </recommendedName>
</protein>
<feature type="domain" description="DUF6589" evidence="2">
    <location>
        <begin position="66"/>
        <end position="185"/>
    </location>
</feature>
<organism evidence="3 4">
    <name type="scientific">Gymnopus androsaceus JB14</name>
    <dbReference type="NCBI Taxonomy" id="1447944"/>
    <lineage>
        <taxon>Eukaryota</taxon>
        <taxon>Fungi</taxon>
        <taxon>Dikarya</taxon>
        <taxon>Basidiomycota</taxon>
        <taxon>Agaricomycotina</taxon>
        <taxon>Agaricomycetes</taxon>
        <taxon>Agaricomycetidae</taxon>
        <taxon>Agaricales</taxon>
        <taxon>Marasmiineae</taxon>
        <taxon>Omphalotaceae</taxon>
        <taxon>Gymnopus</taxon>
    </lineage>
</organism>
<dbReference type="InterPro" id="IPR046496">
    <property type="entry name" value="DUF6589"/>
</dbReference>
<keyword evidence="4" id="KW-1185">Reference proteome</keyword>
<keyword evidence="1" id="KW-0472">Membrane</keyword>
<reference evidence="3" key="1">
    <citation type="journal article" date="2019" name="Environ. Microbiol.">
        <title>Fungal ecological strategies reflected in gene transcription - a case study of two litter decomposers.</title>
        <authorList>
            <person name="Barbi F."/>
            <person name="Kohler A."/>
            <person name="Barry K."/>
            <person name="Baskaran P."/>
            <person name="Daum C."/>
            <person name="Fauchery L."/>
            <person name="Ihrmark K."/>
            <person name="Kuo A."/>
            <person name="LaButti K."/>
            <person name="Lipzen A."/>
            <person name="Morin E."/>
            <person name="Grigoriev I.V."/>
            <person name="Henrissat B."/>
            <person name="Lindahl B."/>
            <person name="Martin F."/>
        </authorList>
    </citation>
    <scope>NUCLEOTIDE SEQUENCE</scope>
    <source>
        <strain evidence="3">JB14</strain>
    </source>
</reference>
<evidence type="ECO:0000256" key="1">
    <source>
        <dbReference type="SAM" id="Phobius"/>
    </source>
</evidence>
<dbReference type="OrthoDB" id="3040861at2759"/>
<evidence type="ECO:0000313" key="3">
    <source>
        <dbReference type="EMBL" id="KAE9391438.1"/>
    </source>
</evidence>
<feature type="transmembrane region" description="Helical" evidence="1">
    <location>
        <begin position="116"/>
        <end position="135"/>
    </location>
</feature>
<proteinExistence type="predicted"/>
<evidence type="ECO:0000259" key="2">
    <source>
        <dbReference type="Pfam" id="PF20231"/>
    </source>
</evidence>
<dbReference type="AlphaFoldDB" id="A0A6A4H177"/>
<evidence type="ECO:0000313" key="4">
    <source>
        <dbReference type="Proteomes" id="UP000799118"/>
    </source>
</evidence>
<sequence length="186" mass="20847">MFTLSTGTSVQTLQVLDAAGLSVSRPTIMKTIDVVADQSVDLAHDLSLSSHIFTYDNINFSGSIHVEQVFKAMHQDPKDPELSKWAVCLYHDQLTNTWLGCVIARQGNISNWTQHWIFLLGLAIFHMLMNFIWGLRHKYYGSRDIPGSLVYCFTLLDKKQLAGEKPDYHALLAALLRILDGALLAA</sequence>
<dbReference type="EMBL" id="ML769624">
    <property type="protein sequence ID" value="KAE9391438.1"/>
    <property type="molecule type" value="Genomic_DNA"/>
</dbReference>
<accession>A0A6A4H177</accession>
<dbReference type="Proteomes" id="UP000799118">
    <property type="component" value="Unassembled WGS sequence"/>
</dbReference>
<name>A0A6A4H177_9AGAR</name>